<dbReference type="GO" id="GO:0005739">
    <property type="term" value="C:mitochondrion"/>
    <property type="evidence" value="ECO:0007669"/>
    <property type="project" value="UniProtKB-SubCell"/>
</dbReference>
<dbReference type="Proteomes" id="UP000249293">
    <property type="component" value="Chromosome 2"/>
</dbReference>
<evidence type="ECO:0008006" key="11">
    <source>
        <dbReference type="Google" id="ProtNLM"/>
    </source>
</evidence>
<dbReference type="GeneID" id="40382815"/>
<evidence type="ECO:0000256" key="7">
    <source>
        <dbReference type="ARBA" id="ARBA00023136"/>
    </source>
</evidence>
<gene>
    <name evidence="9" type="ORF">C5L36_0B03050</name>
</gene>
<dbReference type="PANTHER" id="PTHR14360">
    <property type="entry name" value="PROTEIN FMP32, MITOCHONDRIAL"/>
    <property type="match status" value="1"/>
</dbReference>
<evidence type="ECO:0000256" key="2">
    <source>
        <dbReference type="ARBA" id="ARBA00004370"/>
    </source>
</evidence>
<dbReference type="OrthoDB" id="5424147at2759"/>
<keyword evidence="10" id="KW-1185">Reference proteome</keyword>
<dbReference type="EMBL" id="CP028774">
    <property type="protein sequence ID" value="AWU75050.1"/>
    <property type="molecule type" value="Genomic_DNA"/>
</dbReference>
<sequence length="324" mass="38096">MSRVMMRPVRAFWNVRLFSRRACLRNSTTKSPQQPLETNPINFTMGKMPIGLPMGGEDVFISDTSSSKRKEEWIKEKQKQKEKEKQKQNAEIVEDVRIDDYVIQVESFFDTYRVVQEFKRSGFTEAESKILTRYMYDVLKEKMNWINKTYAPKVDLENETYLFEAAHSELLFEVTNSREISIMNLTNDSIILKRWFNGLNDETIAEIKLNDDLIKLELNQFKHENNLQQRELNLKNSDLNSRIISDMVSGLKSDIETYRWQLTRAGIVTILTMAVCILSVWNVAKRVNEEHSNEKWPRLVPVHEQTDEESHDYEADWDESVPLA</sequence>
<evidence type="ECO:0000256" key="3">
    <source>
        <dbReference type="ARBA" id="ARBA00022692"/>
    </source>
</evidence>
<dbReference type="RefSeq" id="XP_029320527.1">
    <property type="nucleotide sequence ID" value="XM_029464668.1"/>
</dbReference>
<dbReference type="GO" id="GO:0016020">
    <property type="term" value="C:membrane"/>
    <property type="evidence" value="ECO:0007669"/>
    <property type="project" value="UniProtKB-SubCell"/>
</dbReference>
<keyword evidence="7" id="KW-0472">Membrane</keyword>
<evidence type="ECO:0000256" key="1">
    <source>
        <dbReference type="ARBA" id="ARBA00004173"/>
    </source>
</evidence>
<keyword evidence="3" id="KW-0812">Transmembrane</keyword>
<dbReference type="InterPro" id="IPR024461">
    <property type="entry name" value="CCDC90-like"/>
</dbReference>
<dbReference type="VEuPathDB" id="FungiDB:C5L36_0B03050"/>
<comment type="subcellular location">
    <subcellularLocation>
        <location evidence="2">Membrane</location>
    </subcellularLocation>
    <subcellularLocation>
        <location evidence="1">Mitochondrion</location>
    </subcellularLocation>
</comment>
<evidence type="ECO:0000256" key="5">
    <source>
        <dbReference type="ARBA" id="ARBA00023054"/>
    </source>
</evidence>
<dbReference type="Gene3D" id="1.20.5.340">
    <property type="match status" value="1"/>
</dbReference>
<dbReference type="Pfam" id="PF07798">
    <property type="entry name" value="CCDC90-like"/>
    <property type="match status" value="1"/>
</dbReference>
<evidence type="ECO:0000256" key="8">
    <source>
        <dbReference type="SAM" id="MobiDB-lite"/>
    </source>
</evidence>
<dbReference type="KEGG" id="pkz:C5L36_0B03050"/>
<dbReference type="STRING" id="4909.A0A2U9R148"/>
<organism evidence="9 10">
    <name type="scientific">Pichia kudriavzevii</name>
    <name type="common">Yeast</name>
    <name type="synonym">Issatchenkia orientalis</name>
    <dbReference type="NCBI Taxonomy" id="4909"/>
    <lineage>
        <taxon>Eukaryota</taxon>
        <taxon>Fungi</taxon>
        <taxon>Dikarya</taxon>
        <taxon>Ascomycota</taxon>
        <taxon>Saccharomycotina</taxon>
        <taxon>Pichiomycetes</taxon>
        <taxon>Pichiales</taxon>
        <taxon>Pichiaceae</taxon>
        <taxon>Pichia</taxon>
    </lineage>
</organism>
<dbReference type="PANTHER" id="PTHR14360:SF12">
    <property type="entry name" value="MOZ PROTEIN REPRESENTS A CHROMATIN-ASSOCIATED ACETYLTRANSFERASE"/>
    <property type="match status" value="1"/>
</dbReference>
<proteinExistence type="predicted"/>
<evidence type="ECO:0000256" key="6">
    <source>
        <dbReference type="ARBA" id="ARBA00023128"/>
    </source>
</evidence>
<evidence type="ECO:0000256" key="4">
    <source>
        <dbReference type="ARBA" id="ARBA00022989"/>
    </source>
</evidence>
<keyword evidence="6" id="KW-0496">Mitochondrion</keyword>
<protein>
    <recommendedName>
        <fullName evidence="11">Mitochondrial calcium uniporter regulator 1</fullName>
    </recommendedName>
</protein>
<evidence type="ECO:0000313" key="10">
    <source>
        <dbReference type="Proteomes" id="UP000249293"/>
    </source>
</evidence>
<keyword evidence="4" id="KW-1133">Transmembrane helix</keyword>
<keyword evidence="5" id="KW-0175">Coiled coil</keyword>
<feature type="compositionally biased region" description="Acidic residues" evidence="8">
    <location>
        <begin position="306"/>
        <end position="324"/>
    </location>
</feature>
<name>A0A2U9R148_PICKU</name>
<feature type="region of interest" description="Disordered" evidence="8">
    <location>
        <begin position="299"/>
        <end position="324"/>
    </location>
</feature>
<accession>A0A2U9R148</accession>
<evidence type="ECO:0000313" key="9">
    <source>
        <dbReference type="EMBL" id="AWU75050.1"/>
    </source>
</evidence>
<reference evidence="9 10" key="1">
    <citation type="submission" date="2018-06" db="EMBL/GenBank/DDBJ databases">
        <title>Population genomics shows no distinction between pathogenic Candida krusei and environmental Pichia kudriavzevii: One species, four names.</title>
        <authorList>
            <person name="Douglass A.P."/>
            <person name="Offei B."/>
            <person name="Braun-Galleani S."/>
            <person name="Coughlan A.Y."/>
            <person name="Martos A."/>
            <person name="Ortiz-Merino R.A."/>
            <person name="Byrne K.P."/>
            <person name="Wolfe K.H."/>
        </authorList>
    </citation>
    <scope>NUCLEOTIDE SEQUENCE [LARGE SCALE GENOMIC DNA]</scope>
    <source>
        <strain evidence="9 10">CBS573</strain>
    </source>
</reference>
<dbReference type="AlphaFoldDB" id="A0A2U9R148"/>